<reference evidence="1" key="1">
    <citation type="journal article" date="2014" name="Genome Announc.">
        <title>Draft Genome Sequences of Three Alkaliphilic Bacillus Strains, Bacillus wakoensis JCM 9140T, Bacillus akibai JCM 9157T, and Bacillus hemicellulosilyticus JCM 9152T.</title>
        <authorList>
            <person name="Yuki M."/>
            <person name="Oshima K."/>
            <person name="Suda W."/>
            <person name="Oshida Y."/>
            <person name="Kitamura K."/>
            <person name="Iida T."/>
            <person name="Hattori M."/>
            <person name="Ohkuma M."/>
        </authorList>
    </citation>
    <scope>NUCLEOTIDE SEQUENCE [LARGE SCALE GENOMIC DNA]</scope>
    <source>
        <strain evidence="1">JCM 9140</strain>
    </source>
</reference>
<dbReference type="GO" id="GO:0010181">
    <property type="term" value="F:FMN binding"/>
    <property type="evidence" value="ECO:0007669"/>
    <property type="project" value="InterPro"/>
</dbReference>
<keyword evidence="1" id="KW-0413">Isomerase</keyword>
<dbReference type="GO" id="GO:0004452">
    <property type="term" value="F:isopentenyl-diphosphate delta-isomerase activity"/>
    <property type="evidence" value="ECO:0007669"/>
    <property type="project" value="InterPro"/>
</dbReference>
<dbReference type="EMBL" id="BAUT01000006">
    <property type="protein sequence ID" value="GAE25099.1"/>
    <property type="molecule type" value="Genomic_DNA"/>
</dbReference>
<accession>W4Q145</accession>
<protein>
    <submittedName>
        <fullName evidence="1">Isopentenyl-diphosphate delta-isomerase</fullName>
    </submittedName>
</protein>
<keyword evidence="2" id="KW-1185">Reference proteome</keyword>
<comment type="caution">
    <text evidence="1">The sequence shown here is derived from an EMBL/GenBank/DDBJ whole genome shotgun (WGS) entry which is preliminary data.</text>
</comment>
<dbReference type="Gene3D" id="3.20.20.70">
    <property type="entry name" value="Aldolase class I"/>
    <property type="match status" value="1"/>
</dbReference>
<evidence type="ECO:0000313" key="1">
    <source>
        <dbReference type="EMBL" id="GAE25099.1"/>
    </source>
</evidence>
<dbReference type="InterPro" id="IPR013785">
    <property type="entry name" value="Aldolase_TIM"/>
</dbReference>
<dbReference type="SUPFAM" id="SSF51395">
    <property type="entry name" value="FMN-linked oxidoreductases"/>
    <property type="match status" value="1"/>
</dbReference>
<gene>
    <name evidence="1" type="ORF">JCM9140_1071</name>
</gene>
<evidence type="ECO:0000313" key="2">
    <source>
        <dbReference type="Proteomes" id="UP000018890"/>
    </source>
</evidence>
<dbReference type="Proteomes" id="UP000018890">
    <property type="component" value="Unassembled WGS sequence"/>
</dbReference>
<dbReference type="AlphaFoldDB" id="W4Q145"/>
<proteinExistence type="predicted"/>
<dbReference type="PANTHER" id="PTHR43665">
    <property type="entry name" value="ISOPENTENYL-DIPHOSPHATE DELTA-ISOMERASE"/>
    <property type="match status" value="1"/>
</dbReference>
<sequence>MSRSIRKLDHIEHALSTGPSLTHGFDDLKFIHNSLPEVNYKQINLSTKIGELSLSSPIFINAMTGGGGERTKEVNRQLAEVAKETGIGMAVGSQMAALRDPSQQDSFRIVRETYPHGTILANLGSEATVEQAKVAVDMLEASALQIHLNVIQELVMPEGDRDFAFTIERIEKIVASLNVPIIVKEVGFGMSKETVQTLTSIGVMAVDVGGYGEPIFPK</sequence>
<dbReference type="InterPro" id="IPR011179">
    <property type="entry name" value="IPdP_isomerase"/>
</dbReference>
<dbReference type="STRING" id="1236970.JCM9140_1071"/>
<name>W4Q145_9BACI</name>
<organism evidence="1 2">
    <name type="scientific">Halalkalibacter wakoensis JCM 9140</name>
    <dbReference type="NCBI Taxonomy" id="1236970"/>
    <lineage>
        <taxon>Bacteria</taxon>
        <taxon>Bacillati</taxon>
        <taxon>Bacillota</taxon>
        <taxon>Bacilli</taxon>
        <taxon>Bacillales</taxon>
        <taxon>Bacillaceae</taxon>
        <taxon>Halalkalibacter</taxon>
    </lineage>
</organism>
<dbReference type="PANTHER" id="PTHR43665:SF1">
    <property type="entry name" value="ISOPENTENYL-DIPHOSPHATE DELTA-ISOMERASE"/>
    <property type="match status" value="1"/>
</dbReference>
<dbReference type="GO" id="GO:0008299">
    <property type="term" value="P:isoprenoid biosynthetic process"/>
    <property type="evidence" value="ECO:0007669"/>
    <property type="project" value="InterPro"/>
</dbReference>